<sequence>MKAYETVDGSEPPRSRKCRNICLAVTAGTVVIVLILVVLCLTVFKAKDPEITVNSVVLRNLQADFNVNKFSVDVNITLDVHLTLKNPNKVGVKYTNSTASLNYRGELVGQVPIGAGKISADQTKPLDITLTVMGDRFLGKTQELLPDVVAGTIPLDTVAKISGKVSILGIFKVHVVSTTSCDINVYVRNNTIGKVCTYKTKL</sequence>
<dbReference type="InterPro" id="IPR055301">
    <property type="entry name" value="Lea14-like_2"/>
</dbReference>
<dbReference type="PANTHER" id="PTHR31852">
    <property type="entry name" value="LATE EMBRYOGENESIS ABUNDANT (LEA) HYDROXYPROLINE-RICH GLYCOPROTEIN FAMILY"/>
    <property type="match status" value="1"/>
</dbReference>
<keyword evidence="1" id="KW-0812">Transmembrane</keyword>
<gene>
    <name evidence="3" type="ORF">RchiOBHm_Chr3g0459631</name>
</gene>
<comment type="caution">
    <text evidence="3">The sequence shown here is derived from an EMBL/GenBank/DDBJ whole genome shotgun (WGS) entry which is preliminary data.</text>
</comment>
<keyword evidence="1" id="KW-0472">Membrane</keyword>
<evidence type="ECO:0000259" key="2">
    <source>
        <dbReference type="Pfam" id="PF03168"/>
    </source>
</evidence>
<keyword evidence="4" id="KW-1185">Reference proteome</keyword>
<dbReference type="AlphaFoldDB" id="A0A2P6R888"/>
<dbReference type="EMBL" id="PDCK01000041">
    <property type="protein sequence ID" value="PRQ42622.1"/>
    <property type="molecule type" value="Genomic_DNA"/>
</dbReference>
<dbReference type="Gramene" id="PRQ42622">
    <property type="protein sequence ID" value="PRQ42622"/>
    <property type="gene ID" value="RchiOBHm_Chr3g0459631"/>
</dbReference>
<proteinExistence type="predicted"/>
<organism evidence="3 4">
    <name type="scientific">Rosa chinensis</name>
    <name type="common">China rose</name>
    <dbReference type="NCBI Taxonomy" id="74649"/>
    <lineage>
        <taxon>Eukaryota</taxon>
        <taxon>Viridiplantae</taxon>
        <taxon>Streptophyta</taxon>
        <taxon>Embryophyta</taxon>
        <taxon>Tracheophyta</taxon>
        <taxon>Spermatophyta</taxon>
        <taxon>Magnoliopsida</taxon>
        <taxon>eudicotyledons</taxon>
        <taxon>Gunneridae</taxon>
        <taxon>Pentapetalae</taxon>
        <taxon>rosids</taxon>
        <taxon>fabids</taxon>
        <taxon>Rosales</taxon>
        <taxon>Rosaceae</taxon>
        <taxon>Rosoideae</taxon>
        <taxon>Rosoideae incertae sedis</taxon>
        <taxon>Rosa</taxon>
    </lineage>
</organism>
<feature type="domain" description="Late embryogenesis abundant protein LEA-2 subgroup" evidence="2">
    <location>
        <begin position="81"/>
        <end position="175"/>
    </location>
</feature>
<evidence type="ECO:0000313" key="4">
    <source>
        <dbReference type="Proteomes" id="UP000238479"/>
    </source>
</evidence>
<keyword evidence="1" id="KW-1133">Transmembrane helix</keyword>
<protein>
    <submittedName>
        <fullName evidence="3">Putative Late embryogenesis abundant protein, LEA-14</fullName>
    </submittedName>
</protein>
<dbReference type="OrthoDB" id="1929523at2759"/>
<dbReference type="Proteomes" id="UP000238479">
    <property type="component" value="Chromosome 3"/>
</dbReference>
<reference evidence="3 4" key="1">
    <citation type="journal article" date="2018" name="Nat. Genet.">
        <title>The Rosa genome provides new insights in the design of modern roses.</title>
        <authorList>
            <person name="Bendahmane M."/>
        </authorList>
    </citation>
    <scope>NUCLEOTIDE SEQUENCE [LARGE SCALE GENOMIC DNA]</scope>
    <source>
        <strain evidence="4">cv. Old Blush</strain>
    </source>
</reference>
<name>A0A2P6R888_ROSCH</name>
<dbReference type="Gene3D" id="2.60.40.1820">
    <property type="match status" value="1"/>
</dbReference>
<dbReference type="OMA" id="YKHHAVS"/>
<evidence type="ECO:0000256" key="1">
    <source>
        <dbReference type="SAM" id="Phobius"/>
    </source>
</evidence>
<dbReference type="STRING" id="74649.A0A2P6R888"/>
<evidence type="ECO:0000313" key="3">
    <source>
        <dbReference type="EMBL" id="PRQ42622.1"/>
    </source>
</evidence>
<dbReference type="Pfam" id="PF03168">
    <property type="entry name" value="LEA_2"/>
    <property type="match status" value="1"/>
</dbReference>
<dbReference type="SUPFAM" id="SSF117070">
    <property type="entry name" value="LEA14-like"/>
    <property type="match status" value="1"/>
</dbReference>
<feature type="transmembrane region" description="Helical" evidence="1">
    <location>
        <begin position="21"/>
        <end position="44"/>
    </location>
</feature>
<accession>A0A2P6R888</accession>
<dbReference type="InterPro" id="IPR004864">
    <property type="entry name" value="LEA_2"/>
</dbReference>